<dbReference type="SUPFAM" id="SSF55729">
    <property type="entry name" value="Acyl-CoA N-acyltransferases (Nat)"/>
    <property type="match status" value="1"/>
</dbReference>
<organism evidence="4 5">
    <name type="scientific">Durusdinium trenchii</name>
    <dbReference type="NCBI Taxonomy" id="1381693"/>
    <lineage>
        <taxon>Eukaryota</taxon>
        <taxon>Sar</taxon>
        <taxon>Alveolata</taxon>
        <taxon>Dinophyceae</taxon>
        <taxon>Suessiales</taxon>
        <taxon>Symbiodiniaceae</taxon>
        <taxon>Durusdinium</taxon>
    </lineage>
</organism>
<accession>A0ABP0IN51</accession>
<dbReference type="Proteomes" id="UP001642464">
    <property type="component" value="Unassembled WGS sequence"/>
</dbReference>
<proteinExistence type="predicted"/>
<gene>
    <name evidence="4" type="ORF">SCF082_LOCUS8006</name>
</gene>
<evidence type="ECO:0000256" key="2">
    <source>
        <dbReference type="ARBA" id="ARBA00023315"/>
    </source>
</evidence>
<sequence length="186" mass="20976">MVLSQMKLTPVWVEKESVTEGLLMDVASLVAREVFAFPGTEIARQQHFFPLLSQQFQENGRKNGLLVVKNEAGEMVAFVAVLVDKLSGPFRDVSNEEVARIAYLMVEPSWRGCGIASELVRCCEEWAACRGFTSLYLFAYSEKKHLQHLYSKLGYVKVADELVSAPVPFLEDRFNTLRTKPLTNVL</sequence>
<evidence type="ECO:0000313" key="4">
    <source>
        <dbReference type="EMBL" id="CAK9004020.1"/>
    </source>
</evidence>
<dbReference type="InterPro" id="IPR016181">
    <property type="entry name" value="Acyl_CoA_acyltransferase"/>
</dbReference>
<keyword evidence="1" id="KW-0808">Transferase</keyword>
<feature type="domain" description="N-acetyltransferase" evidence="3">
    <location>
        <begin position="13"/>
        <end position="176"/>
    </location>
</feature>
<keyword evidence="5" id="KW-1185">Reference proteome</keyword>
<dbReference type="Pfam" id="PF00583">
    <property type="entry name" value="Acetyltransf_1"/>
    <property type="match status" value="1"/>
</dbReference>
<evidence type="ECO:0000259" key="3">
    <source>
        <dbReference type="PROSITE" id="PS51186"/>
    </source>
</evidence>
<dbReference type="PROSITE" id="PS51186">
    <property type="entry name" value="GNAT"/>
    <property type="match status" value="1"/>
</dbReference>
<dbReference type="InterPro" id="IPR000182">
    <property type="entry name" value="GNAT_dom"/>
</dbReference>
<dbReference type="PANTHER" id="PTHR43877">
    <property type="entry name" value="AMINOALKYLPHOSPHONATE N-ACETYLTRANSFERASE-RELATED-RELATED"/>
    <property type="match status" value="1"/>
</dbReference>
<comment type="caution">
    <text evidence="4">The sequence shown here is derived from an EMBL/GenBank/DDBJ whole genome shotgun (WGS) entry which is preliminary data.</text>
</comment>
<evidence type="ECO:0000313" key="5">
    <source>
        <dbReference type="Proteomes" id="UP001642464"/>
    </source>
</evidence>
<protein>
    <submittedName>
        <fullName evidence="4">GNAT family N-acetyltransferase</fullName>
    </submittedName>
</protein>
<dbReference type="Gene3D" id="3.40.630.30">
    <property type="match status" value="1"/>
</dbReference>
<keyword evidence="2" id="KW-0012">Acyltransferase</keyword>
<name>A0ABP0IN51_9DINO</name>
<evidence type="ECO:0000256" key="1">
    <source>
        <dbReference type="ARBA" id="ARBA00022679"/>
    </source>
</evidence>
<dbReference type="CDD" id="cd04301">
    <property type="entry name" value="NAT_SF"/>
    <property type="match status" value="1"/>
</dbReference>
<dbReference type="InterPro" id="IPR050832">
    <property type="entry name" value="Bact_Acetyltransf"/>
</dbReference>
<dbReference type="EMBL" id="CAXAMM010004558">
    <property type="protein sequence ID" value="CAK9004020.1"/>
    <property type="molecule type" value="Genomic_DNA"/>
</dbReference>
<reference evidence="4 5" key="1">
    <citation type="submission" date="2024-02" db="EMBL/GenBank/DDBJ databases">
        <authorList>
            <person name="Chen Y."/>
            <person name="Shah S."/>
            <person name="Dougan E. K."/>
            <person name="Thang M."/>
            <person name="Chan C."/>
        </authorList>
    </citation>
    <scope>NUCLEOTIDE SEQUENCE [LARGE SCALE GENOMIC DNA]</scope>
</reference>